<comment type="caution">
    <text evidence="4">The sequence shown here is derived from an EMBL/GenBank/DDBJ whole genome shotgun (WGS) entry which is preliminary data.</text>
</comment>
<organism evidence="4 5">
    <name type="scientific">Batillaria attramentaria</name>
    <dbReference type="NCBI Taxonomy" id="370345"/>
    <lineage>
        <taxon>Eukaryota</taxon>
        <taxon>Metazoa</taxon>
        <taxon>Spiralia</taxon>
        <taxon>Lophotrochozoa</taxon>
        <taxon>Mollusca</taxon>
        <taxon>Gastropoda</taxon>
        <taxon>Caenogastropoda</taxon>
        <taxon>Sorbeoconcha</taxon>
        <taxon>Cerithioidea</taxon>
        <taxon>Batillariidae</taxon>
        <taxon>Batillaria</taxon>
    </lineage>
</organism>
<dbReference type="Pfam" id="PF13716">
    <property type="entry name" value="CRAL_TRIO_2"/>
    <property type="match status" value="1"/>
</dbReference>
<gene>
    <name evidence="4" type="ORF">BaRGS_00028557</name>
</gene>
<dbReference type="SUPFAM" id="SSF52949">
    <property type="entry name" value="Macro domain-like"/>
    <property type="match status" value="1"/>
</dbReference>
<comment type="similarity">
    <text evidence="1">Belongs to the GDAP2 family.</text>
</comment>
<evidence type="ECO:0000313" key="5">
    <source>
        <dbReference type="Proteomes" id="UP001519460"/>
    </source>
</evidence>
<dbReference type="InterPro" id="IPR043472">
    <property type="entry name" value="Macro_dom-like"/>
</dbReference>
<dbReference type="InterPro" id="IPR035793">
    <property type="entry name" value="Macro_GDAP2"/>
</dbReference>
<dbReference type="Gene3D" id="3.40.220.10">
    <property type="entry name" value="Leucine Aminopeptidase, subunit E, domain 1"/>
    <property type="match status" value="1"/>
</dbReference>
<dbReference type="Pfam" id="PF01661">
    <property type="entry name" value="Macro"/>
    <property type="match status" value="1"/>
</dbReference>
<dbReference type="CDD" id="cd00170">
    <property type="entry name" value="SEC14"/>
    <property type="match status" value="1"/>
</dbReference>
<dbReference type="SMART" id="SM00506">
    <property type="entry name" value="A1pp"/>
    <property type="match status" value="1"/>
</dbReference>
<evidence type="ECO:0008006" key="6">
    <source>
        <dbReference type="Google" id="ProtNLM"/>
    </source>
</evidence>
<dbReference type="EMBL" id="JACVVK020000286">
    <property type="protein sequence ID" value="KAK7480172.1"/>
    <property type="molecule type" value="Genomic_DNA"/>
</dbReference>
<accession>A0ABD0JYN5</accession>
<dbReference type="SUPFAM" id="SSF52087">
    <property type="entry name" value="CRAL/TRIO domain"/>
    <property type="match status" value="1"/>
</dbReference>
<proteinExistence type="inferred from homology"/>
<name>A0ABD0JYN5_9CAEN</name>
<dbReference type="InterPro" id="IPR001251">
    <property type="entry name" value="CRAL-TRIO_dom"/>
</dbReference>
<feature type="domain" description="Macro" evidence="3">
    <location>
        <begin position="38"/>
        <end position="219"/>
    </location>
</feature>
<dbReference type="Proteomes" id="UP001519460">
    <property type="component" value="Unassembled WGS sequence"/>
</dbReference>
<evidence type="ECO:0000256" key="1">
    <source>
        <dbReference type="ARBA" id="ARBA00008355"/>
    </source>
</evidence>
<dbReference type="SMART" id="SM00516">
    <property type="entry name" value="SEC14"/>
    <property type="match status" value="1"/>
</dbReference>
<evidence type="ECO:0000259" key="3">
    <source>
        <dbReference type="PROSITE" id="PS51154"/>
    </source>
</evidence>
<sequence length="505" mass="58063">MEPLGTRDDMVDVNKLTRWNLTQLPEASERKTGSEEKKSPFPWRNDLNAKIILCTCNLTQLSVHAIVHPSNEHLNDQNPVSDEIFHQGGPALVKEVREDIRVCKTGEAKLSKGYNLPARYVIHSVGPRYNVKYITAAESALYSCYRNTLQLCREHSIRSLGLSCIHTMRRSYPPEQGAHIAIRTVRRFLEKHPDALDTVLFVCTDDTVEIYRQILPLYFPRSIKEEEEAMSLLPEDIGNEDGEPVIQERQIRIMDKPAFAAYRTQAESPLEETIDLNKAFETSVAIDVGHHPFANMEENPDNSKAKVLQGISPAEHRRAEARRRYEGVLKKARSQDLTDIASLRCLYRSGTDRHGRPVIVFVGKNFSVRETDPERALLYMVKVMDTVVDSPYVVVYFHTQTNSSNHPPMNYLKLAYNMLDNRYKKNLKYFYIVHPTWWSKLATWFFTTFTASDIKPKVHSLSGVQYLYTKINPDQLDIPQFIHEHDIKTNGPRYYVPEPDSPEGL</sequence>
<keyword evidence="5" id="KW-1185">Reference proteome</keyword>
<feature type="domain" description="CRAL-TRIO" evidence="2">
    <location>
        <begin position="325"/>
        <end position="480"/>
    </location>
</feature>
<dbReference type="InterPro" id="IPR002589">
    <property type="entry name" value="Macro_dom"/>
</dbReference>
<dbReference type="PROSITE" id="PS51154">
    <property type="entry name" value="MACRO"/>
    <property type="match status" value="1"/>
</dbReference>
<dbReference type="PANTHER" id="PTHR11106:SF72">
    <property type="entry name" value="GANGLIOSIDE-INDUCED DIFFERENTIATION-ASSOCIATED PROTEIN 2"/>
    <property type="match status" value="1"/>
</dbReference>
<dbReference type="InterPro" id="IPR036865">
    <property type="entry name" value="CRAL-TRIO_dom_sf"/>
</dbReference>
<dbReference type="PROSITE" id="PS50191">
    <property type="entry name" value="CRAL_TRIO"/>
    <property type="match status" value="1"/>
</dbReference>
<reference evidence="4 5" key="1">
    <citation type="journal article" date="2023" name="Sci. Data">
        <title>Genome assembly of the Korean intertidal mud-creeper Batillaria attramentaria.</title>
        <authorList>
            <person name="Patra A.K."/>
            <person name="Ho P.T."/>
            <person name="Jun S."/>
            <person name="Lee S.J."/>
            <person name="Kim Y."/>
            <person name="Won Y.J."/>
        </authorList>
    </citation>
    <scope>NUCLEOTIDE SEQUENCE [LARGE SCALE GENOMIC DNA]</scope>
    <source>
        <strain evidence="4">Wonlab-2016</strain>
    </source>
</reference>
<protein>
    <recommendedName>
        <fullName evidence="6">Macro domain-containing protein</fullName>
    </recommendedName>
</protein>
<dbReference type="PANTHER" id="PTHR11106">
    <property type="entry name" value="GANGLIOSIDE INDUCED DIFFERENTIATION ASSOCIATED PROTEIN 2-RELATED"/>
    <property type="match status" value="1"/>
</dbReference>
<dbReference type="Gene3D" id="3.40.525.10">
    <property type="entry name" value="CRAL-TRIO lipid binding domain"/>
    <property type="match status" value="1"/>
</dbReference>
<evidence type="ECO:0000259" key="2">
    <source>
        <dbReference type="PROSITE" id="PS50191"/>
    </source>
</evidence>
<dbReference type="CDD" id="cd02905">
    <property type="entry name" value="Macro_GDAP2-like"/>
    <property type="match status" value="1"/>
</dbReference>
<evidence type="ECO:0000313" key="4">
    <source>
        <dbReference type="EMBL" id="KAK7480172.1"/>
    </source>
</evidence>
<dbReference type="AlphaFoldDB" id="A0ABD0JYN5"/>